<dbReference type="InterPro" id="IPR009057">
    <property type="entry name" value="Homeodomain-like_sf"/>
</dbReference>
<dbReference type="Proteomes" id="UP000662185">
    <property type="component" value="Unassembled WGS sequence"/>
</dbReference>
<sequence>MYKQRIDDNAVVKSVRNKGGAKSVRQVRDAEVTQQQILDAAEIEFAKDGLKGARLSAIADRAKITTAMIHYYFENKEGLYKAVLQRPINQALSVVSQLDLEQLHPEEALKQIIRSAIAYEVAYPHRQMLWFQEASQNQGLYFKQINPMTLYAPLLKVLERGINEGCFRPVDPFLTLTHIISVCIFYFTVQENWKHLTPDIDRLSPEMVEKHTESAIALILGGLLVSDYLKFQH</sequence>
<evidence type="ECO:0000313" key="4">
    <source>
        <dbReference type="EMBL" id="MBD2296975.1"/>
    </source>
</evidence>
<dbReference type="PRINTS" id="PR00455">
    <property type="entry name" value="HTHTETR"/>
</dbReference>
<dbReference type="Pfam" id="PF17938">
    <property type="entry name" value="TetR_C_29"/>
    <property type="match status" value="1"/>
</dbReference>
<gene>
    <name evidence="4" type="ORF">H6G06_26745</name>
</gene>
<organism evidence="4 5">
    <name type="scientific">Anabaena sphaerica FACHB-251</name>
    <dbReference type="NCBI Taxonomy" id="2692883"/>
    <lineage>
        <taxon>Bacteria</taxon>
        <taxon>Bacillati</taxon>
        <taxon>Cyanobacteriota</taxon>
        <taxon>Cyanophyceae</taxon>
        <taxon>Nostocales</taxon>
        <taxon>Nostocaceae</taxon>
        <taxon>Anabaena</taxon>
    </lineage>
</organism>
<dbReference type="SUPFAM" id="SSF48498">
    <property type="entry name" value="Tetracyclin repressor-like, C-terminal domain"/>
    <property type="match status" value="1"/>
</dbReference>
<dbReference type="GO" id="GO:0006355">
    <property type="term" value="P:regulation of DNA-templated transcription"/>
    <property type="evidence" value="ECO:0007669"/>
    <property type="project" value="UniProtKB-ARBA"/>
</dbReference>
<evidence type="ECO:0000313" key="5">
    <source>
        <dbReference type="Proteomes" id="UP000662185"/>
    </source>
</evidence>
<reference evidence="5" key="1">
    <citation type="journal article" date="2020" name="ISME J.">
        <title>Comparative genomics reveals insights into cyanobacterial evolution and habitat adaptation.</title>
        <authorList>
            <person name="Chen M.Y."/>
            <person name="Teng W.K."/>
            <person name="Zhao L."/>
            <person name="Hu C.X."/>
            <person name="Zhou Y.K."/>
            <person name="Han B.P."/>
            <person name="Song L.R."/>
            <person name="Shu W.S."/>
        </authorList>
    </citation>
    <scope>NUCLEOTIDE SEQUENCE [LARGE SCALE GENOMIC DNA]</scope>
    <source>
        <strain evidence="5">FACHB-251</strain>
    </source>
</reference>
<dbReference type="InterPro" id="IPR036271">
    <property type="entry name" value="Tet_transcr_reg_TetR-rel_C_sf"/>
</dbReference>
<dbReference type="Gene3D" id="1.10.357.10">
    <property type="entry name" value="Tetracycline Repressor, domain 2"/>
    <property type="match status" value="1"/>
</dbReference>
<evidence type="ECO:0000256" key="1">
    <source>
        <dbReference type="ARBA" id="ARBA00023125"/>
    </source>
</evidence>
<dbReference type="RefSeq" id="WP_190565092.1">
    <property type="nucleotide sequence ID" value="NZ_JACJQU010000040.1"/>
</dbReference>
<dbReference type="Pfam" id="PF00440">
    <property type="entry name" value="TetR_N"/>
    <property type="match status" value="1"/>
</dbReference>
<dbReference type="PROSITE" id="PS50977">
    <property type="entry name" value="HTH_TETR_2"/>
    <property type="match status" value="1"/>
</dbReference>
<evidence type="ECO:0000256" key="2">
    <source>
        <dbReference type="PROSITE-ProRule" id="PRU00335"/>
    </source>
</evidence>
<dbReference type="PANTHER" id="PTHR30328">
    <property type="entry name" value="TRANSCRIPTIONAL REPRESSOR"/>
    <property type="match status" value="1"/>
</dbReference>
<keyword evidence="1 2" id="KW-0238">DNA-binding</keyword>
<evidence type="ECO:0000259" key="3">
    <source>
        <dbReference type="PROSITE" id="PS50977"/>
    </source>
</evidence>
<comment type="caution">
    <text evidence="4">The sequence shown here is derived from an EMBL/GenBank/DDBJ whole genome shotgun (WGS) entry which is preliminary data.</text>
</comment>
<dbReference type="PANTHER" id="PTHR30328:SF54">
    <property type="entry name" value="HTH-TYPE TRANSCRIPTIONAL REPRESSOR SCO4008"/>
    <property type="match status" value="1"/>
</dbReference>
<name>A0A927A4V5_9NOST</name>
<protein>
    <submittedName>
        <fullName evidence="4">TetR/AcrR family transcriptional regulator</fullName>
    </submittedName>
</protein>
<keyword evidence="5" id="KW-1185">Reference proteome</keyword>
<dbReference type="AlphaFoldDB" id="A0A927A4V5"/>
<dbReference type="InterPro" id="IPR041474">
    <property type="entry name" value="NicS_C"/>
</dbReference>
<dbReference type="EMBL" id="JACJQU010000040">
    <property type="protein sequence ID" value="MBD2296975.1"/>
    <property type="molecule type" value="Genomic_DNA"/>
</dbReference>
<feature type="DNA-binding region" description="H-T-H motif" evidence="2">
    <location>
        <begin position="54"/>
        <end position="73"/>
    </location>
</feature>
<feature type="domain" description="HTH tetR-type" evidence="3">
    <location>
        <begin position="31"/>
        <end position="91"/>
    </location>
</feature>
<dbReference type="InterPro" id="IPR050109">
    <property type="entry name" value="HTH-type_TetR-like_transc_reg"/>
</dbReference>
<dbReference type="SUPFAM" id="SSF46689">
    <property type="entry name" value="Homeodomain-like"/>
    <property type="match status" value="1"/>
</dbReference>
<dbReference type="GO" id="GO:0003677">
    <property type="term" value="F:DNA binding"/>
    <property type="evidence" value="ECO:0007669"/>
    <property type="project" value="UniProtKB-UniRule"/>
</dbReference>
<proteinExistence type="predicted"/>
<dbReference type="InterPro" id="IPR001647">
    <property type="entry name" value="HTH_TetR"/>
</dbReference>
<accession>A0A927A4V5</accession>